<dbReference type="AlphaFoldDB" id="A0A9W4SUN9"/>
<name>A0A9W4SUN9_9GLOM</name>
<dbReference type="Gene3D" id="1.10.10.60">
    <property type="entry name" value="Homeodomain-like"/>
    <property type="match status" value="1"/>
</dbReference>
<reference evidence="1" key="1">
    <citation type="submission" date="2022-08" db="EMBL/GenBank/DDBJ databases">
        <authorList>
            <person name="Kallberg Y."/>
            <person name="Tangrot J."/>
            <person name="Rosling A."/>
        </authorList>
    </citation>
    <scope>NUCLEOTIDE SEQUENCE</scope>
    <source>
        <strain evidence="1">Wild A</strain>
    </source>
</reference>
<gene>
    <name evidence="1" type="ORF">FWILDA_LOCUS10366</name>
</gene>
<comment type="caution">
    <text evidence="1">The sequence shown here is derived from an EMBL/GenBank/DDBJ whole genome shotgun (WGS) entry which is preliminary data.</text>
</comment>
<evidence type="ECO:0000313" key="1">
    <source>
        <dbReference type="EMBL" id="CAI2182003.1"/>
    </source>
</evidence>
<organism evidence="1 2">
    <name type="scientific">Funneliformis geosporum</name>
    <dbReference type="NCBI Taxonomy" id="1117311"/>
    <lineage>
        <taxon>Eukaryota</taxon>
        <taxon>Fungi</taxon>
        <taxon>Fungi incertae sedis</taxon>
        <taxon>Mucoromycota</taxon>
        <taxon>Glomeromycotina</taxon>
        <taxon>Glomeromycetes</taxon>
        <taxon>Glomerales</taxon>
        <taxon>Glomeraceae</taxon>
        <taxon>Funneliformis</taxon>
    </lineage>
</organism>
<proteinExistence type="predicted"/>
<protein>
    <submittedName>
        <fullName evidence="1">16195_t:CDS:1</fullName>
    </submittedName>
</protein>
<dbReference type="EMBL" id="CAMKVN010002647">
    <property type="protein sequence ID" value="CAI2182003.1"/>
    <property type="molecule type" value="Genomic_DNA"/>
</dbReference>
<evidence type="ECO:0000313" key="2">
    <source>
        <dbReference type="Proteomes" id="UP001153678"/>
    </source>
</evidence>
<accession>A0A9W4SUN9</accession>
<sequence length="143" mass="16347">MGKGKELTESQKDTILYEHRLGHSCRKIAGTVGCGPSAVSTCIRSEKWNINDSLSQIYHFTLVFKRNLPLSPNPNIDIEMYDNQFNENKNVFESKKYINDNVNIVELSSNVDDNDGKLSLLSSYITDNKKDIKKIKYEIVKNE</sequence>
<dbReference type="Proteomes" id="UP001153678">
    <property type="component" value="Unassembled WGS sequence"/>
</dbReference>
<keyword evidence="2" id="KW-1185">Reference proteome</keyword>